<reference evidence="3" key="1">
    <citation type="journal article" date="2015" name="Genome Announc.">
        <title>Draft genome sequence of the fungus Penicillium brasilianum MG11.</title>
        <authorList>
            <person name="Horn F."/>
            <person name="Linde J."/>
            <person name="Mattern D.J."/>
            <person name="Walther G."/>
            <person name="Guthke R."/>
            <person name="Brakhage A.A."/>
            <person name="Valiante V."/>
        </authorList>
    </citation>
    <scope>NUCLEOTIDE SEQUENCE [LARGE SCALE GENOMIC DNA]</scope>
    <source>
        <strain evidence="3">MG11</strain>
    </source>
</reference>
<protein>
    <submittedName>
        <fullName evidence="2">Uncharacterized protein</fullName>
    </submittedName>
</protein>
<gene>
    <name evidence="2" type="ORF">PMG11_06989</name>
</gene>
<dbReference type="EMBL" id="CDHK01000006">
    <property type="protein sequence ID" value="CEJ58330.1"/>
    <property type="molecule type" value="Genomic_DNA"/>
</dbReference>
<feature type="region of interest" description="Disordered" evidence="1">
    <location>
        <begin position="271"/>
        <end position="318"/>
    </location>
</feature>
<dbReference type="InterPro" id="IPR011990">
    <property type="entry name" value="TPR-like_helical_dom_sf"/>
</dbReference>
<evidence type="ECO:0000313" key="2">
    <source>
        <dbReference type="EMBL" id="CEJ58330.1"/>
    </source>
</evidence>
<dbReference type="OrthoDB" id="4312109at2759"/>
<feature type="region of interest" description="Disordered" evidence="1">
    <location>
        <begin position="198"/>
        <end position="249"/>
    </location>
</feature>
<feature type="region of interest" description="Disordered" evidence="1">
    <location>
        <begin position="1"/>
        <end position="42"/>
    </location>
</feature>
<dbReference type="Proteomes" id="UP000042958">
    <property type="component" value="Unassembled WGS sequence"/>
</dbReference>
<accession>A0A0F7TSC6</accession>
<feature type="compositionally biased region" description="Polar residues" evidence="1">
    <location>
        <begin position="9"/>
        <end position="25"/>
    </location>
</feature>
<evidence type="ECO:0000313" key="3">
    <source>
        <dbReference type="Proteomes" id="UP000042958"/>
    </source>
</evidence>
<name>A0A0F7TSC6_PENBI</name>
<organism evidence="2 3">
    <name type="scientific">Penicillium brasilianum</name>
    <dbReference type="NCBI Taxonomy" id="104259"/>
    <lineage>
        <taxon>Eukaryota</taxon>
        <taxon>Fungi</taxon>
        <taxon>Dikarya</taxon>
        <taxon>Ascomycota</taxon>
        <taxon>Pezizomycotina</taxon>
        <taxon>Eurotiomycetes</taxon>
        <taxon>Eurotiomycetidae</taxon>
        <taxon>Eurotiales</taxon>
        <taxon>Aspergillaceae</taxon>
        <taxon>Penicillium</taxon>
    </lineage>
</organism>
<dbReference type="AlphaFoldDB" id="A0A0F7TSC6"/>
<evidence type="ECO:0000256" key="1">
    <source>
        <dbReference type="SAM" id="MobiDB-lite"/>
    </source>
</evidence>
<sequence length="415" mass="47511">MAEARPDSVSPQRNIASQDPNSSGSEHSDVLEGPDYVPITPSDLTDRAKELKHNLQHTHRHKSEAAKLIMQNRAPSIPTGLGNRLGNLRVSFSLVTVINHIADNQFRQARKQAQKALSLAEASKDKLLVARCHYWMGRIEFEQQNMEAAHDHFLAARPCLMDILNPEGESVRFYWEASKRGISEQYLKRILLQHNKSLIHNSPREGPFKGSEPSSRKRKREVQPWKVLLRPTPSDKTGRRRKQSFEVTPTKSHARLNEWIVRDLPDLPFRPKHYSSARKPDQPPSNYHRLDDKFSSTEQPTETFRKEDTTGEMGAQEPCPLEGMEWLQAASSRPRLEQREQFTLRCYPIGLASRTRPTDIFSKLSNETLLSAQEWESLKNRMSKRAITIAYLAKERQLTLSKENKGSRVIGLEGD</sequence>
<dbReference type="SUPFAM" id="SSF48452">
    <property type="entry name" value="TPR-like"/>
    <property type="match status" value="1"/>
</dbReference>
<dbReference type="Gene3D" id="1.25.40.10">
    <property type="entry name" value="Tetratricopeptide repeat domain"/>
    <property type="match status" value="1"/>
</dbReference>
<proteinExistence type="predicted"/>
<keyword evidence="3" id="KW-1185">Reference proteome</keyword>